<keyword evidence="1" id="KW-0732">Signal</keyword>
<sequence>MKLPIAAALTVLGAVAVVPGAGIAIAEPGAPCDGFRPAGAAMTGVSPDQLGNWTVRYERVEGGNPAIAEAINGVIDAEARGQVATYEPSASKTTEWTLDVDGKIMKRPVTISTLFTGEYNSNLANMPFHGVATRVFDCRSGILIDWDNLFVDKMAGLTRLSEQTAKILPTVYAPPSNPGVWQFGSEIAPVDANYRYWVPTGEGIELHFPDWQFGRGLAVITVPWAQIRDLIAPEFQAITG</sequence>
<keyword evidence="3" id="KW-1185">Reference proteome</keyword>
<dbReference type="RefSeq" id="WP_316510865.1">
    <property type="nucleotide sequence ID" value="NZ_OY726395.1"/>
</dbReference>
<reference evidence="2 3" key="1">
    <citation type="submission" date="2023-08" db="EMBL/GenBank/DDBJ databases">
        <authorList>
            <person name="Folkvardsen B D."/>
            <person name="Norman A."/>
        </authorList>
    </citation>
    <scope>NUCLEOTIDE SEQUENCE [LARGE SCALE GENOMIC DNA]</scope>
    <source>
        <strain evidence="2 3">Mu0050</strain>
    </source>
</reference>
<feature type="signal peptide" evidence="1">
    <location>
        <begin position="1"/>
        <end position="26"/>
    </location>
</feature>
<evidence type="ECO:0000313" key="2">
    <source>
        <dbReference type="EMBL" id="CAJ1585130.1"/>
    </source>
</evidence>
<feature type="chain" id="PRO_5045979191" evidence="1">
    <location>
        <begin position="27"/>
        <end position="240"/>
    </location>
</feature>
<evidence type="ECO:0000256" key="1">
    <source>
        <dbReference type="SAM" id="SignalP"/>
    </source>
</evidence>
<gene>
    <name evidence="2" type="ORF">MU0050_003547</name>
</gene>
<accession>A0ABM9MH71</accession>
<name>A0ABM9MH71_9MYCO</name>
<evidence type="ECO:0000313" key="3">
    <source>
        <dbReference type="Proteomes" id="UP001190466"/>
    </source>
</evidence>
<organism evidence="2 3">
    <name type="scientific">[Mycobacterium] wendilense</name>
    <dbReference type="NCBI Taxonomy" id="3064284"/>
    <lineage>
        <taxon>Bacteria</taxon>
        <taxon>Bacillati</taxon>
        <taxon>Actinomycetota</taxon>
        <taxon>Actinomycetes</taxon>
        <taxon>Mycobacteriales</taxon>
        <taxon>Mycobacteriaceae</taxon>
        <taxon>Mycolicibacter</taxon>
    </lineage>
</organism>
<dbReference type="EMBL" id="OY726395">
    <property type="protein sequence ID" value="CAJ1585130.1"/>
    <property type="molecule type" value="Genomic_DNA"/>
</dbReference>
<protein>
    <submittedName>
        <fullName evidence="2">DUF3298 domain-containing protein</fullName>
    </submittedName>
</protein>
<proteinExistence type="predicted"/>
<dbReference type="Proteomes" id="UP001190466">
    <property type="component" value="Chromosome"/>
</dbReference>